<dbReference type="Gene3D" id="1.20.1050.130">
    <property type="match status" value="1"/>
</dbReference>
<evidence type="ECO:0000259" key="4">
    <source>
        <dbReference type="PROSITE" id="PS50405"/>
    </source>
</evidence>
<comment type="similarity">
    <text evidence="1 2">Belongs to the GST superfamily.</text>
</comment>
<feature type="domain" description="GST N-terminal" evidence="3">
    <location>
        <begin position="3"/>
        <end position="89"/>
    </location>
</feature>
<dbReference type="InterPro" id="IPR036282">
    <property type="entry name" value="Glutathione-S-Trfase_C_sf"/>
</dbReference>
<evidence type="ECO:0000313" key="5">
    <source>
        <dbReference type="EMBL" id="GJJ07953.1"/>
    </source>
</evidence>
<organism evidence="5 6">
    <name type="scientific">Clathrus columnatus</name>
    <dbReference type="NCBI Taxonomy" id="1419009"/>
    <lineage>
        <taxon>Eukaryota</taxon>
        <taxon>Fungi</taxon>
        <taxon>Dikarya</taxon>
        <taxon>Basidiomycota</taxon>
        <taxon>Agaricomycotina</taxon>
        <taxon>Agaricomycetes</taxon>
        <taxon>Phallomycetidae</taxon>
        <taxon>Phallales</taxon>
        <taxon>Clathraceae</taxon>
        <taxon>Clathrus</taxon>
    </lineage>
</organism>
<proteinExistence type="inferred from homology"/>
<dbReference type="InterPro" id="IPR010987">
    <property type="entry name" value="Glutathione-S-Trfase_C-like"/>
</dbReference>
<dbReference type="PANTHER" id="PTHR44051">
    <property type="entry name" value="GLUTATHIONE S-TRANSFERASE-RELATED"/>
    <property type="match status" value="1"/>
</dbReference>
<accession>A0AAV5A395</accession>
<dbReference type="CDD" id="cd03048">
    <property type="entry name" value="GST_N_Ure2p_like"/>
    <property type="match status" value="1"/>
</dbReference>
<feature type="domain" description="GST C-terminal" evidence="4">
    <location>
        <begin position="95"/>
        <end position="211"/>
    </location>
</feature>
<dbReference type="Proteomes" id="UP001050691">
    <property type="component" value="Unassembled WGS sequence"/>
</dbReference>
<reference evidence="5" key="1">
    <citation type="submission" date="2021-10" db="EMBL/GenBank/DDBJ databases">
        <title>De novo Genome Assembly of Clathrus columnatus (Basidiomycota, Fungi) Using Illumina and Nanopore Sequence Data.</title>
        <authorList>
            <person name="Ogiso-Tanaka E."/>
            <person name="Itagaki H."/>
            <person name="Hosoya T."/>
            <person name="Hosaka K."/>
        </authorList>
    </citation>
    <scope>NUCLEOTIDE SEQUENCE</scope>
    <source>
        <strain evidence="5">MO-923</strain>
    </source>
</reference>
<dbReference type="SFLD" id="SFLDS00019">
    <property type="entry name" value="Glutathione_Transferase_(cytos"/>
    <property type="match status" value="1"/>
</dbReference>
<dbReference type="SFLD" id="SFLDG00358">
    <property type="entry name" value="Main_(cytGST)"/>
    <property type="match status" value="1"/>
</dbReference>
<dbReference type="SUPFAM" id="SSF47616">
    <property type="entry name" value="GST C-terminal domain-like"/>
    <property type="match status" value="1"/>
</dbReference>
<dbReference type="EMBL" id="BPWL01000002">
    <property type="protein sequence ID" value="GJJ07953.1"/>
    <property type="molecule type" value="Genomic_DNA"/>
</dbReference>
<dbReference type="InterPro" id="IPR036249">
    <property type="entry name" value="Thioredoxin-like_sf"/>
</dbReference>
<name>A0AAV5A395_9AGAM</name>
<dbReference type="InterPro" id="IPR004046">
    <property type="entry name" value="GST_C"/>
</dbReference>
<evidence type="ECO:0000259" key="3">
    <source>
        <dbReference type="PROSITE" id="PS50404"/>
    </source>
</evidence>
<dbReference type="PROSITE" id="PS50404">
    <property type="entry name" value="GST_NTER"/>
    <property type="match status" value="1"/>
</dbReference>
<dbReference type="SUPFAM" id="SSF52833">
    <property type="entry name" value="Thioredoxin-like"/>
    <property type="match status" value="1"/>
</dbReference>
<sequence>MSPQVTLFHHGLAPNPPKVAILLEELGISYELIKKEFGDGENGVKAPAFLAINPNGRVPAIIDHTNNDKFVWESGAILLYLTEQFDAFGKYGGKNLDEKSVIWEWLMLQMSGLGPIQGQLGYFKFLHPVKDIDPSVHDRFKKETLRVFGVLEKRLEKQQWIALDRFTIAGLRATPRVDITLDEFPRLKAYLDRISQIPSVETAYKKLQAAA</sequence>
<dbReference type="AlphaFoldDB" id="A0AAV5A395"/>
<dbReference type="Pfam" id="PF02798">
    <property type="entry name" value="GST_N"/>
    <property type="match status" value="1"/>
</dbReference>
<evidence type="ECO:0008006" key="7">
    <source>
        <dbReference type="Google" id="ProtNLM"/>
    </source>
</evidence>
<dbReference type="Pfam" id="PF00043">
    <property type="entry name" value="GST_C"/>
    <property type="match status" value="1"/>
</dbReference>
<keyword evidence="6" id="KW-1185">Reference proteome</keyword>
<dbReference type="PANTHER" id="PTHR44051:SF14">
    <property type="entry name" value="GLUTATHIONE S-TRANSFERASE II"/>
    <property type="match status" value="1"/>
</dbReference>
<comment type="caution">
    <text evidence="5">The sequence shown here is derived from an EMBL/GenBank/DDBJ whole genome shotgun (WGS) entry which is preliminary data.</text>
</comment>
<evidence type="ECO:0000313" key="6">
    <source>
        <dbReference type="Proteomes" id="UP001050691"/>
    </source>
</evidence>
<gene>
    <name evidence="5" type="ORF">Clacol_002160</name>
</gene>
<dbReference type="InterPro" id="IPR040079">
    <property type="entry name" value="Glutathione_S-Trfase"/>
</dbReference>
<evidence type="ECO:0000256" key="1">
    <source>
        <dbReference type="ARBA" id="ARBA00007409"/>
    </source>
</evidence>
<dbReference type="PROSITE" id="PS50405">
    <property type="entry name" value="GST_CTER"/>
    <property type="match status" value="1"/>
</dbReference>
<evidence type="ECO:0000256" key="2">
    <source>
        <dbReference type="RuleBase" id="RU003494"/>
    </source>
</evidence>
<dbReference type="InterPro" id="IPR004045">
    <property type="entry name" value="Glutathione_S-Trfase_N"/>
</dbReference>
<protein>
    <recommendedName>
        <fullName evidence="7">Glutathione S-transferase</fullName>
    </recommendedName>
</protein>